<proteinExistence type="predicted"/>
<dbReference type="GeneID" id="60823849"/>
<protein>
    <submittedName>
        <fullName evidence="1">Uncharacterized protein</fullName>
    </submittedName>
</protein>
<evidence type="ECO:0000313" key="2">
    <source>
        <dbReference type="Proteomes" id="UP000253772"/>
    </source>
</evidence>
<dbReference type="Proteomes" id="UP000253772">
    <property type="component" value="Chromosome c2"/>
</dbReference>
<dbReference type="AlphaFoldDB" id="A0A2L0X1Q8"/>
<name>A0A2L0X1Q8_9BURK</name>
<reference evidence="1 2" key="1">
    <citation type="submission" date="2019-03" db="EMBL/GenBank/DDBJ databases">
        <title>Comparative insights into the high quality Complete genome sequence of highly metal resistant Cupriavidus metallidurans strain BS1 isolated from a gold-copper mine.</title>
        <authorList>
            <person name="Mazhar H.S."/>
            <person name="Rensing C."/>
        </authorList>
    </citation>
    <scope>NUCLEOTIDE SEQUENCE [LARGE SCALE GENOMIC DNA]</scope>
    <source>
        <strain evidence="1 2">BS1</strain>
    </source>
</reference>
<organism evidence="1 2">
    <name type="scientific">Cupriavidus metallidurans</name>
    <dbReference type="NCBI Taxonomy" id="119219"/>
    <lineage>
        <taxon>Bacteria</taxon>
        <taxon>Pseudomonadati</taxon>
        <taxon>Pseudomonadota</taxon>
        <taxon>Betaproteobacteria</taxon>
        <taxon>Burkholderiales</taxon>
        <taxon>Burkholderiaceae</taxon>
        <taxon>Cupriavidus</taxon>
    </lineage>
</organism>
<dbReference type="OrthoDB" id="8778495at2"/>
<gene>
    <name evidence="1" type="ORF">DDF84_024455</name>
</gene>
<accession>A0A2L0X1Q8</accession>
<dbReference type="RefSeq" id="WP_008645783.1">
    <property type="nucleotide sequence ID" value="NZ_CP026544.1"/>
</dbReference>
<sequence>MDRNQHPKKEVEAALRYAESEFWRCEPGGSHAWGKLYCPYNCADCRCGEFCIVCIWSTPRNPANHARHLRRVVDHCAIHQHHKAKSPPGVTH</sequence>
<evidence type="ECO:0000313" key="1">
    <source>
        <dbReference type="EMBL" id="QBP12824.1"/>
    </source>
</evidence>
<dbReference type="EMBL" id="CP037901">
    <property type="protein sequence ID" value="QBP12824.1"/>
    <property type="molecule type" value="Genomic_DNA"/>
</dbReference>